<dbReference type="Gene3D" id="3.30.559.30">
    <property type="entry name" value="Nonribosomal peptide synthetase, condensation domain"/>
    <property type="match status" value="1"/>
</dbReference>
<name>A0ABP7ELD6_9STAP</name>
<evidence type="ECO:0000313" key="1">
    <source>
        <dbReference type="EMBL" id="GAA3720625.1"/>
    </source>
</evidence>
<dbReference type="InterPro" id="IPR052058">
    <property type="entry name" value="Alcohol_O-acetyltransferase"/>
</dbReference>
<sequence>MDEWYKIDNTGKIFHAVSDATNSAVFRVAMILKEKIDKDTLQEALDIVAVRFPTLKVRVRKGLFWDFMEHNDELLSVKREAAHPCAPIDAKENNAYLIRVLYFDRRISVEIFHSVTDGGGAVEFLKTLVYQYLMLRGMEDPVGNDILVPEDPPRPEEMEDSFERFATSRNIKRTGPRLKPSYQIKGVPIDPPGINVIHGVMDAGRVNAFAKAQGTSLTGFLLSVLIQAIHDEKKAGDRREERIAIAVPVSLRRHFPSTTLRNFFYVANIDVSMDGYMQFDSLIKEVSTQLADKTDKENLQAGINRFVSLQSNLLTRAMPVLLKYPIMRFGFNQFGERLKTMTLSNLGNIKLPDAMKPHVDRMEVVLYPTRKSPINCGIGTLNDRLTITFSRSIIEQEIIRTFFMLLKEKTGQDITVYSNDWGDEI</sequence>
<organism evidence="1 2">
    <name type="scientific">Salinicoccus jeotgali</name>
    <dbReference type="NCBI Taxonomy" id="381634"/>
    <lineage>
        <taxon>Bacteria</taxon>
        <taxon>Bacillati</taxon>
        <taxon>Bacillota</taxon>
        <taxon>Bacilli</taxon>
        <taxon>Bacillales</taxon>
        <taxon>Staphylococcaceae</taxon>
        <taxon>Salinicoccus</taxon>
    </lineage>
</organism>
<reference evidence="2" key="1">
    <citation type="journal article" date="2019" name="Int. J. Syst. Evol. Microbiol.">
        <title>The Global Catalogue of Microorganisms (GCM) 10K type strain sequencing project: providing services to taxonomists for standard genome sequencing and annotation.</title>
        <authorList>
            <consortium name="The Broad Institute Genomics Platform"/>
            <consortium name="The Broad Institute Genome Sequencing Center for Infectious Disease"/>
            <person name="Wu L."/>
            <person name="Ma J."/>
        </authorList>
    </citation>
    <scope>NUCLEOTIDE SEQUENCE [LARGE SCALE GENOMIC DNA]</scope>
    <source>
        <strain evidence="2">JCM 16981</strain>
    </source>
</reference>
<dbReference type="PANTHER" id="PTHR28037">
    <property type="entry name" value="ALCOHOL O-ACETYLTRANSFERASE 1-RELATED"/>
    <property type="match status" value="1"/>
</dbReference>
<protein>
    <recommendedName>
        <fullName evidence="3">Alcohol acetyltransferase</fullName>
    </recommendedName>
</protein>
<gene>
    <name evidence="1" type="ORF">GCM10022378_08250</name>
</gene>
<evidence type="ECO:0008006" key="3">
    <source>
        <dbReference type="Google" id="ProtNLM"/>
    </source>
</evidence>
<comment type="caution">
    <text evidence="1">The sequence shown here is derived from an EMBL/GenBank/DDBJ whole genome shotgun (WGS) entry which is preliminary data.</text>
</comment>
<dbReference type="Gene3D" id="3.30.559.10">
    <property type="entry name" value="Chloramphenicol acetyltransferase-like domain"/>
    <property type="match status" value="1"/>
</dbReference>
<evidence type="ECO:0000313" key="2">
    <source>
        <dbReference type="Proteomes" id="UP001500920"/>
    </source>
</evidence>
<dbReference type="PANTHER" id="PTHR28037:SF1">
    <property type="entry name" value="ALCOHOL O-ACETYLTRANSFERASE 1-RELATED"/>
    <property type="match status" value="1"/>
</dbReference>
<keyword evidence="2" id="KW-1185">Reference proteome</keyword>
<dbReference type="RefSeq" id="WP_344701705.1">
    <property type="nucleotide sequence ID" value="NZ_BAABCK010000017.1"/>
</dbReference>
<accession>A0ABP7ELD6</accession>
<proteinExistence type="predicted"/>
<dbReference type="Proteomes" id="UP001500920">
    <property type="component" value="Unassembled WGS sequence"/>
</dbReference>
<dbReference type="InterPro" id="IPR023213">
    <property type="entry name" value="CAT-like_dom_sf"/>
</dbReference>
<dbReference type="EMBL" id="BAABCK010000017">
    <property type="protein sequence ID" value="GAA3720625.1"/>
    <property type="molecule type" value="Genomic_DNA"/>
</dbReference>